<reference evidence="9" key="1">
    <citation type="journal article" date="2023" name="Front. Mar. Sci.">
        <title>A new Merluccius polli reference genome to investigate the effects of global change in West African waters.</title>
        <authorList>
            <person name="Mateo J.L."/>
            <person name="Blanco-Fernandez C."/>
            <person name="Garcia-Vazquez E."/>
            <person name="Machado-Schiaffino G."/>
        </authorList>
    </citation>
    <scope>NUCLEOTIDE SEQUENCE</scope>
    <source>
        <strain evidence="9">C29</strain>
        <tissue evidence="9">Fin</tissue>
    </source>
</reference>
<keyword evidence="4" id="KW-0505">Motor protein</keyword>
<feature type="compositionally biased region" description="Polar residues" evidence="7">
    <location>
        <begin position="658"/>
        <end position="685"/>
    </location>
</feature>
<keyword evidence="3 6" id="KW-0175">Coiled coil</keyword>
<dbReference type="GO" id="GO:0008017">
    <property type="term" value="F:microtubule binding"/>
    <property type="evidence" value="ECO:0007669"/>
    <property type="project" value="InterPro"/>
</dbReference>
<dbReference type="GO" id="GO:0003777">
    <property type="term" value="F:microtubule motor activity"/>
    <property type="evidence" value="ECO:0007669"/>
    <property type="project" value="InterPro"/>
</dbReference>
<dbReference type="Pfam" id="PF00225">
    <property type="entry name" value="Kinesin"/>
    <property type="match status" value="1"/>
</dbReference>
<dbReference type="InterPro" id="IPR008984">
    <property type="entry name" value="SMAD_FHA_dom_sf"/>
</dbReference>
<keyword evidence="10" id="KW-1185">Reference proteome</keyword>
<keyword evidence="2" id="KW-0067">ATP-binding</keyword>
<evidence type="ECO:0000259" key="8">
    <source>
        <dbReference type="PROSITE" id="PS50067"/>
    </source>
</evidence>
<feature type="region of interest" description="Disordered" evidence="7">
    <location>
        <begin position="1"/>
        <end position="56"/>
    </location>
</feature>
<dbReference type="PANTHER" id="PTHR47117">
    <property type="entry name" value="STAR-RELATED LIPID TRANSFER PROTEIN 9"/>
    <property type="match status" value="1"/>
</dbReference>
<dbReference type="Gene3D" id="2.60.200.20">
    <property type="match status" value="1"/>
</dbReference>
<feature type="region of interest" description="Disordered" evidence="7">
    <location>
        <begin position="607"/>
        <end position="696"/>
    </location>
</feature>
<feature type="region of interest" description="Disordered" evidence="7">
    <location>
        <begin position="739"/>
        <end position="759"/>
    </location>
</feature>
<dbReference type="SMART" id="SM00129">
    <property type="entry name" value="KISc"/>
    <property type="match status" value="1"/>
</dbReference>
<dbReference type="GO" id="GO:0005524">
    <property type="term" value="F:ATP binding"/>
    <property type="evidence" value="ECO:0007669"/>
    <property type="project" value="UniProtKB-KW"/>
</dbReference>
<protein>
    <submittedName>
        <fullName evidence="9">StAR-related lipid transfer protein 9</fullName>
    </submittedName>
</protein>
<feature type="compositionally biased region" description="Pro residues" evidence="7">
    <location>
        <begin position="1"/>
        <end position="11"/>
    </location>
</feature>
<dbReference type="PROSITE" id="PS50067">
    <property type="entry name" value="KINESIN_MOTOR_2"/>
    <property type="match status" value="1"/>
</dbReference>
<feature type="coiled-coil region" evidence="6">
    <location>
        <begin position="374"/>
        <end position="402"/>
    </location>
</feature>
<evidence type="ECO:0000313" key="9">
    <source>
        <dbReference type="EMBL" id="KAK0146095.1"/>
    </source>
</evidence>
<evidence type="ECO:0000256" key="5">
    <source>
        <dbReference type="PROSITE-ProRule" id="PRU00283"/>
    </source>
</evidence>
<feature type="compositionally biased region" description="Low complexity" evidence="7">
    <location>
        <begin position="1041"/>
        <end position="1071"/>
    </location>
</feature>
<dbReference type="InterPro" id="IPR027417">
    <property type="entry name" value="P-loop_NTPase"/>
</dbReference>
<dbReference type="Proteomes" id="UP001174136">
    <property type="component" value="Unassembled WGS sequence"/>
</dbReference>
<feature type="region of interest" description="Disordered" evidence="7">
    <location>
        <begin position="339"/>
        <end position="366"/>
    </location>
</feature>
<dbReference type="EMBL" id="JAOPHQ010002627">
    <property type="protein sequence ID" value="KAK0146095.1"/>
    <property type="molecule type" value="Genomic_DNA"/>
</dbReference>
<name>A0AA47MTW8_MERPO</name>
<feature type="region of interest" description="Disordered" evidence="7">
    <location>
        <begin position="522"/>
        <end position="550"/>
    </location>
</feature>
<evidence type="ECO:0000256" key="2">
    <source>
        <dbReference type="ARBA" id="ARBA00022840"/>
    </source>
</evidence>
<dbReference type="InterPro" id="IPR001752">
    <property type="entry name" value="Kinesin_motor_dom"/>
</dbReference>
<dbReference type="SUPFAM" id="SSF52540">
    <property type="entry name" value="P-loop containing nucleoside triphosphate hydrolases"/>
    <property type="match status" value="1"/>
</dbReference>
<proteinExistence type="inferred from homology"/>
<keyword evidence="1" id="KW-0547">Nucleotide-binding</keyword>
<comment type="caution">
    <text evidence="5">Lacks conserved residue(s) required for the propagation of feature annotation.</text>
</comment>
<comment type="caution">
    <text evidence="9">The sequence shown here is derived from an EMBL/GenBank/DDBJ whole genome shotgun (WGS) entry which is preliminary data.</text>
</comment>
<feature type="compositionally biased region" description="Polar residues" evidence="7">
    <location>
        <begin position="348"/>
        <end position="359"/>
    </location>
</feature>
<accession>A0AA47MTW8</accession>
<sequence>MLTPLLCPPPTTTTTAQNSQMSSSCQSINSMASEGEVSMGGSHSSSHSVGGGGGGGGGGGRRHCFIPYRDSVLTWLLKDSLGGNSKTIMIATVSPSGSSYNETLSTLRYAAHARNIVNKPRVNEDASVRLIRELREEVDRLKSMLLSFQMQRNLSPSLSEERDGNLSDIVLQNELKVEQLTKDWSEGWREKRELLEHYGVDINRDKAGFLINSLQPHLVSLDSDVLSTGVLFYHLREGVTRVGPPNQLEEPQIVVQSDGSCEIVNEGGVVTLRPMACTVCVLNDREVTEPCRLAQGSVITLGGTHRFRFNHPAEAAVLRERRRAIGACSYRQLCPITSGSSAGELEPQGQSGSTLSPSEESAARQRVKEQQWYVETLRKEIQAEQRREETELEREQARLYQQHADVQQWISQEKQRLVSISSKGTQESGVQTDLLPAPSLEQLSSAPQGPGGAVVWVLDPPPPRLVRVRKKAVQDELLKNHALRRAESRVRRKRLHLQLERITRKRHLLEAKRELQRLEQTLPPGLESLGSPEQGSPYGSGGQPSCNPRRHSFSVEMLSRLYPQHRPIFSHYLKRNRSTELTLNSSRTGDSFSRKWVSDECLPRERTRSCSSGVSSGQNKEPSSRAGSSENLKRTIQESPPAQIYQERPERKPLLPNRSLTFKSNQNPIASQKSHQRTALQPISNENEKDASVENPKVQKIACVDVRTPHGGNKGLGTIRKVFSRSVGPGLKTALSKVFRKPPSGVNGRRNPKPTGRINRFNWRKIGRDRNLRDGMTNRNQCALKTTVSCEELDQKTFPEDVKHRRWHSTEALMNKTSSWVERLQLGLAGWEEEEGGERDEGASDCDSLLSMDSLSSAYATALAEQLRHEEALESESESVDSQMSKDSLVADSSTLYSRMNRMVFPTYTQVTDSSHLLVRHIRIPNISTVPENTDGQSTQGSPTEAYWSQNGCLNTIVSGKTGAATELPVHQPKEEPISTQTGFPGSPRSLSSCSVREPDLQLALTDAWSSTDAADSPRMSRECAAAFRKKTLFRAGQINSSSSPSPISMSKSRSCNSTTSGSSEGVSVTGEDQNLQASNELADIYFPDTETPPELQNIVRLIGDTVVNNNGRRQHNTLESVQKIMVNVQTNACLDVFPCLRKK</sequence>
<evidence type="ECO:0000256" key="1">
    <source>
        <dbReference type="ARBA" id="ARBA00022741"/>
    </source>
</evidence>
<dbReference type="Gene3D" id="3.40.850.10">
    <property type="entry name" value="Kinesin motor domain"/>
    <property type="match status" value="1"/>
</dbReference>
<dbReference type="SUPFAM" id="SSF49879">
    <property type="entry name" value="SMAD/FHA domain"/>
    <property type="match status" value="1"/>
</dbReference>
<feature type="region of interest" description="Disordered" evidence="7">
    <location>
        <begin position="1038"/>
        <end position="1071"/>
    </location>
</feature>
<feature type="compositionally biased region" description="Low complexity" evidence="7">
    <location>
        <begin position="12"/>
        <end position="48"/>
    </location>
</feature>
<evidence type="ECO:0000256" key="3">
    <source>
        <dbReference type="ARBA" id="ARBA00023054"/>
    </source>
</evidence>
<gene>
    <name evidence="9" type="primary">STARD9_0</name>
    <name evidence="9" type="ORF">N1851_014643</name>
</gene>
<dbReference type="PANTHER" id="PTHR47117:SF1">
    <property type="entry name" value="STAR-RELATED LIPID TRANSFER PROTEIN 9"/>
    <property type="match status" value="1"/>
</dbReference>
<evidence type="ECO:0000256" key="4">
    <source>
        <dbReference type="ARBA" id="ARBA00023175"/>
    </source>
</evidence>
<dbReference type="GO" id="GO:0007018">
    <property type="term" value="P:microtubule-based movement"/>
    <property type="evidence" value="ECO:0007669"/>
    <property type="project" value="InterPro"/>
</dbReference>
<dbReference type="InterPro" id="IPR036961">
    <property type="entry name" value="Kinesin_motor_dom_sf"/>
</dbReference>
<evidence type="ECO:0000256" key="6">
    <source>
        <dbReference type="SAM" id="Coils"/>
    </source>
</evidence>
<feature type="compositionally biased region" description="Polar residues" evidence="7">
    <location>
        <begin position="609"/>
        <end position="630"/>
    </location>
</feature>
<evidence type="ECO:0000313" key="10">
    <source>
        <dbReference type="Proteomes" id="UP001174136"/>
    </source>
</evidence>
<dbReference type="AlphaFoldDB" id="A0AA47MTW8"/>
<evidence type="ECO:0000256" key="7">
    <source>
        <dbReference type="SAM" id="MobiDB-lite"/>
    </source>
</evidence>
<comment type="similarity">
    <text evidence="5">Belongs to the TRAFAC class myosin-kinesin ATPase superfamily. Kinesin family.</text>
</comment>
<organism evidence="9 10">
    <name type="scientific">Merluccius polli</name>
    <name type="common">Benguela hake</name>
    <name type="synonym">Merluccius cadenati</name>
    <dbReference type="NCBI Taxonomy" id="89951"/>
    <lineage>
        <taxon>Eukaryota</taxon>
        <taxon>Metazoa</taxon>
        <taxon>Chordata</taxon>
        <taxon>Craniata</taxon>
        <taxon>Vertebrata</taxon>
        <taxon>Euteleostomi</taxon>
        <taxon>Actinopterygii</taxon>
        <taxon>Neopterygii</taxon>
        <taxon>Teleostei</taxon>
        <taxon>Neoteleostei</taxon>
        <taxon>Acanthomorphata</taxon>
        <taxon>Zeiogadaria</taxon>
        <taxon>Gadariae</taxon>
        <taxon>Gadiformes</taxon>
        <taxon>Gadoidei</taxon>
        <taxon>Merlucciidae</taxon>
        <taxon>Merluccius</taxon>
    </lineage>
</organism>
<feature type="domain" description="Kinesin motor" evidence="8">
    <location>
        <begin position="1"/>
        <end position="116"/>
    </location>
</feature>